<feature type="transmembrane region" description="Helical" evidence="1">
    <location>
        <begin position="181"/>
        <end position="199"/>
    </location>
</feature>
<sequence length="256" mass="29683">MLNVPETLILYFSYINQRDLILKGNLFSTAVFIFIDLLRGYVAEINIIQLMPGLYLALLFVGFFFLMIFSTLVFFFPLISDSRRKGGTKTGLRFRRKLDTKFSLFLYFISLIFLISTILPISLDSFSTFGEKNVESFWSFEELNSIESSLVTLTISLFQIPILVIADNYDENNIELFPTFLREYIVFVGIVAALITPTVDVPTQLNFIYIGISLYLLVFSAFTKKAIVKVTSISFKNFIFFFLNFNLINYHYRVHF</sequence>
<name>A0A3G2QZM0_9STRA</name>
<accession>A0A3G2QZM0</accession>
<keyword evidence="2" id="KW-0934">Plastid</keyword>
<keyword evidence="1" id="KW-0472">Membrane</keyword>
<dbReference type="AlphaFoldDB" id="A0A3G2QZM0"/>
<feature type="transmembrane region" description="Helical" evidence="1">
    <location>
        <begin position="150"/>
        <end position="169"/>
    </location>
</feature>
<protein>
    <submittedName>
        <fullName evidence="2">Sec-independent translocase component C</fullName>
    </submittedName>
</protein>
<feature type="transmembrane region" description="Helical" evidence="1">
    <location>
        <begin position="102"/>
        <end position="123"/>
    </location>
</feature>
<dbReference type="EMBL" id="MH795130">
    <property type="protein sequence ID" value="AYO28341.1"/>
    <property type="molecule type" value="Genomic_DNA"/>
</dbReference>
<keyword evidence="1" id="KW-1133">Transmembrane helix</keyword>
<dbReference type="GeneID" id="38571652"/>
<feature type="transmembrane region" description="Helical" evidence="1">
    <location>
        <begin position="20"/>
        <end position="42"/>
    </location>
</feature>
<gene>
    <name evidence="2" type="primary">tatC</name>
</gene>
<proteinExistence type="predicted"/>
<evidence type="ECO:0000256" key="1">
    <source>
        <dbReference type="SAM" id="Phobius"/>
    </source>
</evidence>
<geneLocation type="plastid" evidence="2"/>
<feature type="transmembrane region" description="Helical" evidence="1">
    <location>
        <begin position="54"/>
        <end position="79"/>
    </location>
</feature>
<feature type="transmembrane region" description="Helical" evidence="1">
    <location>
        <begin position="205"/>
        <end position="223"/>
    </location>
</feature>
<evidence type="ECO:0000313" key="2">
    <source>
        <dbReference type="EMBL" id="AYO28341.1"/>
    </source>
</evidence>
<feature type="transmembrane region" description="Helical" evidence="1">
    <location>
        <begin position="235"/>
        <end position="252"/>
    </location>
</feature>
<reference evidence="2" key="1">
    <citation type="submission" date="2018-08" db="EMBL/GenBank/DDBJ databases">
        <title>Comparative Plastid Genomics of Synurophyceae: Evolutionary Evidence of Lateral Gene Transfer and Inverted Repeat Dynamics.</title>
        <authorList>
            <person name="Kim J.I."/>
            <person name="Shin H."/>
            <person name="Skaloud P."/>
            <person name="Jung J."/>
            <person name="Yoon H.S."/>
            <person name="Archibald J.M."/>
            <person name="Shin W."/>
        </authorList>
    </citation>
    <scope>NUCLEOTIDE SEQUENCE</scope>
    <source>
        <strain evidence="2">FBCC200023</strain>
    </source>
</reference>
<keyword evidence="1" id="KW-0812">Transmembrane</keyword>
<organism evidence="2">
    <name type="scientific">Synura uvella</name>
    <dbReference type="NCBI Taxonomy" id="52557"/>
    <lineage>
        <taxon>Eukaryota</taxon>
        <taxon>Sar</taxon>
        <taxon>Stramenopiles</taxon>
        <taxon>Ochrophyta</taxon>
        <taxon>Synurophyceae</taxon>
        <taxon>Synurales</taxon>
        <taxon>Mallomonadaceae</taxon>
        <taxon>Synura</taxon>
    </lineage>
</organism>
<dbReference type="RefSeq" id="YP_009545187.1">
    <property type="nucleotide sequence ID" value="NC_040134.1"/>
</dbReference>